<evidence type="ECO:0000313" key="9">
    <source>
        <dbReference type="Proteomes" id="UP000193431"/>
    </source>
</evidence>
<evidence type="ECO:0000256" key="6">
    <source>
        <dbReference type="SAM" id="Phobius"/>
    </source>
</evidence>
<dbReference type="STRING" id="331648.BST97_03035"/>
<feature type="transmembrane region" description="Helical" evidence="6">
    <location>
        <begin position="23"/>
        <end position="41"/>
    </location>
</feature>
<keyword evidence="9" id="KW-1185">Reference proteome</keyword>
<evidence type="ECO:0000313" key="8">
    <source>
        <dbReference type="EMBL" id="ARN77058.1"/>
    </source>
</evidence>
<proteinExistence type="predicted"/>
<comment type="subcellular location">
    <subcellularLocation>
        <location evidence="1">Membrane</location>
        <topology evidence="1">Single-pass membrane protein</topology>
    </subcellularLocation>
</comment>
<dbReference type="GO" id="GO:0005886">
    <property type="term" value="C:plasma membrane"/>
    <property type="evidence" value="ECO:0007669"/>
    <property type="project" value="InterPro"/>
</dbReference>
<evidence type="ECO:0000256" key="5">
    <source>
        <dbReference type="SAM" id="MobiDB-lite"/>
    </source>
</evidence>
<evidence type="ECO:0000256" key="2">
    <source>
        <dbReference type="ARBA" id="ARBA00022692"/>
    </source>
</evidence>
<organism evidence="8 9">
    <name type="scientific">Nonlabens spongiae</name>
    <dbReference type="NCBI Taxonomy" id="331648"/>
    <lineage>
        <taxon>Bacteria</taxon>
        <taxon>Pseudomonadati</taxon>
        <taxon>Bacteroidota</taxon>
        <taxon>Flavobacteriia</taxon>
        <taxon>Flavobacteriales</taxon>
        <taxon>Flavobacteriaceae</taxon>
        <taxon>Nonlabens</taxon>
    </lineage>
</organism>
<dbReference type="EMBL" id="CP019344">
    <property type="protein sequence ID" value="ARN77058.1"/>
    <property type="molecule type" value="Genomic_DNA"/>
</dbReference>
<keyword evidence="2 6" id="KW-0812">Transmembrane</keyword>
<protein>
    <recommendedName>
        <fullName evidence="7">Translocation and assembly module TamB C-terminal domain-containing protein</fullName>
    </recommendedName>
</protein>
<accession>A0A1W6MHI1</accession>
<feature type="domain" description="Translocation and assembly module TamB C-terminal" evidence="7">
    <location>
        <begin position="1190"/>
        <end position="1647"/>
    </location>
</feature>
<reference evidence="8 9" key="1">
    <citation type="submission" date="2016-11" db="EMBL/GenBank/DDBJ databases">
        <title>Trade-off between light-utilization and light-protection in marine flavobacteria.</title>
        <authorList>
            <person name="Kumagai Y."/>
        </authorList>
    </citation>
    <scope>NUCLEOTIDE SEQUENCE [LARGE SCALE GENOMIC DNA]</scope>
    <source>
        <strain evidence="8 9">JCM 13191</strain>
    </source>
</reference>
<evidence type="ECO:0000256" key="4">
    <source>
        <dbReference type="ARBA" id="ARBA00023136"/>
    </source>
</evidence>
<dbReference type="RefSeq" id="WP_085765857.1">
    <property type="nucleotide sequence ID" value="NZ_CP019344.1"/>
</dbReference>
<evidence type="ECO:0000259" key="7">
    <source>
        <dbReference type="Pfam" id="PF04357"/>
    </source>
</evidence>
<name>A0A1W6MHI1_9FLAO</name>
<dbReference type="PANTHER" id="PTHR36985:SF1">
    <property type="entry name" value="TRANSLOCATION AND ASSEMBLY MODULE SUBUNIT TAMB"/>
    <property type="match status" value="1"/>
</dbReference>
<evidence type="ECO:0000256" key="1">
    <source>
        <dbReference type="ARBA" id="ARBA00004167"/>
    </source>
</evidence>
<feature type="region of interest" description="Disordered" evidence="5">
    <location>
        <begin position="1661"/>
        <end position="1695"/>
    </location>
</feature>
<dbReference type="PANTHER" id="PTHR36985">
    <property type="entry name" value="TRANSLOCATION AND ASSEMBLY MODULE SUBUNIT TAMB"/>
    <property type="match status" value="1"/>
</dbReference>
<sequence>MSDQTVKKNPKKPKRKFRWLRRLLRTIAGIIIFFLLLILFIRSPWGQDIIVNQAVNYLEGKTGTEVQVESLYFTFDGDISASGVYLEDLAGDTLVYSKKLEADIPFLPWIRGGSLSIDNVEWEGLVARIKRKDTVQGFNFQFLADAFATAPDTTASEPMQLDLGNFDLNDFDVIYDDKVTGMFADARFQKLQVAMNELDLEKMRYTVDELDLTDADITYIMSEPSIQADPDTVETDSVPLPFLAAGNIKFSQVDFNFKSEIDGIELTTYVDDLETSIPKIDLDQQDYEVSFLDFRNSRVDVAMTTQDSKTTGNIDSSQAAAFEWPPLTYNVQDVLLENINFTYSVDGAQPQVGQFNPDAVFLEDVNLTLAESSLKNQTLTATIEKLNGKEASGLNLYSLNFEGEVSDSAIALSGLNLNLNRNTLNGNLSMDYASLQQLTENPTNIKVQANLPGFNIDLADVYRFQPDLKQQPYFDALTKHRLRGNLIATGSTDFLNIPKLNLDWGQATYIYATGNLRNVTDPEALSYNFGRVRVNSKRKDLIAFVDEQALGVELPQDVQLVGSFNGTTTSLKTDAQLQTSLGAVDADGTFAFGENINFDAVVRATEIQLSTLLQNPSLGDLTLNLDVEGSGSTINELDATLEGNLSKFAYNGYQINNVPLSAKIKDGQGTFDTKFRDDNLDLELDAFVDLDSVATEAQATINVKGIDLYEFGISSKNTKAGGKIITNFKGNLSEYEVDLEIEDGIAVYDDQSYLLGSFNAHAFSAPDTTAVDVKNRMLDLELRSNVDPAQLFAGLQRHMDRYLNREVSMDTTNYVVMKLKGKVQPAPMLREVILPGLESLDTLTLSVNFNERKRLLDTDIIIPYVKYTGSVVDSIHIQSRSDQERFDFEVGYDRLEAGPVSLAETVLKGSIIQNRLELDFVSYDEGERLLHFGSTLSRKRDQLGVDNLIFNLSIDDLIFNKKPWQIPETNEMAYGENKIKFKDFKLTDGNQSLELRSDLADIEKDHIALLMNNFRLQSVLSYLNPDEKLATGIVNGELVFEDVLGKMGFEADMSIDELHVMQTKLGRLALDTELVDGNRYNMDMTIKGKPIDLQLAGNYTAAETAAELDLQLDINRLEMNTVTGLSQDFLKEGSGSMNGKISVTGTTSEPTYNGKLEFENAGFNVAMLNNEFLLQNEELNLNNDAITFNNFEIRDENNNVFSIDGSVGTEDLFTPTFDLKLKARDFTALNSTEDDNDLYYGVAKFDADATIKGDINIPVIDMDVRVDNATDFTYVMPAAEVNMVQRDGIVQFVNKEDPDNILTQSEDVSATLTGFDLNMNLSVNDGATVNIIIDPNTSDKLQVSGSGDLIYKMFPNGRMTLTGRYEIADGYYQLNFYDIVSRRFDLAEGGSVSWTGDPFDAILDVRAIYRIETSASSLMAARTSGIDAADRNQFRQQLPFLVYLNLDGELMKPEISFAIDLPEDERGYAGGQVYGTLQQLNNQPQQLNKQVFALITLNRFFPTSGSDGSQGGVATVARDNLNQAISDQLNQYGGQLFGNTGVDLTFGLDSYTDYQGNSAQERTQLDVTASKKLLNDRLIVSVGSEVDVQGSNPDGSQTPLIGNVAIEYLITPQGRWRFKGFRRNQFDNVVDGQLMVSGVAIIFTREFNKFKNLFKSSDEFKQLEEEKSAQQTTDARMKEDDDEDQDNEDKNPDSK</sequence>
<keyword evidence="3 6" id="KW-1133">Transmembrane helix</keyword>
<gene>
    <name evidence="8" type="ORF">BST97_03035</name>
</gene>
<dbReference type="GO" id="GO:0009306">
    <property type="term" value="P:protein secretion"/>
    <property type="evidence" value="ECO:0007669"/>
    <property type="project" value="InterPro"/>
</dbReference>
<dbReference type="Pfam" id="PF04357">
    <property type="entry name" value="TamB"/>
    <property type="match status" value="1"/>
</dbReference>
<evidence type="ECO:0000256" key="3">
    <source>
        <dbReference type="ARBA" id="ARBA00022989"/>
    </source>
</evidence>
<dbReference type="InterPro" id="IPR007452">
    <property type="entry name" value="TamB_C"/>
</dbReference>
<keyword evidence="4 6" id="KW-0472">Membrane</keyword>
<dbReference type="Proteomes" id="UP000193431">
    <property type="component" value="Chromosome"/>
</dbReference>